<evidence type="ECO:0000313" key="2">
    <source>
        <dbReference type="Proteomes" id="UP000056502"/>
    </source>
</evidence>
<proteinExistence type="predicted"/>
<dbReference type="AlphaFoldDB" id="A0A0M4NAK7"/>
<organism evidence="1">
    <name type="scientific">Leptospira interrogans serovar Hardjo str. Norma</name>
    <dbReference type="NCBI Taxonomy" id="1279460"/>
    <lineage>
        <taxon>Bacteria</taxon>
        <taxon>Pseudomonadati</taxon>
        <taxon>Spirochaetota</taxon>
        <taxon>Spirochaetia</taxon>
        <taxon>Leptospirales</taxon>
        <taxon>Leptospiraceae</taxon>
        <taxon>Leptospira</taxon>
    </lineage>
</organism>
<protein>
    <submittedName>
        <fullName evidence="1">Uncharacterized protein</fullName>
    </submittedName>
</protein>
<dbReference type="PATRIC" id="fig|1279460.3.peg.3199"/>
<dbReference type="Proteomes" id="UP000056502">
    <property type="component" value="Chromosome I"/>
</dbReference>
<sequence length="47" mass="5675">MNSNVKYYVSINNVQREIKIYLIALVRKNIKRLKNFKDLKSISKFKD</sequence>
<evidence type="ECO:0000313" key="1">
    <source>
        <dbReference type="EMBL" id="ALE40314.1"/>
    </source>
</evidence>
<name>A0A0M4NAK7_LEPIR</name>
<accession>A0A0M4NAK7</accession>
<gene>
    <name evidence="1" type="ORF">G436_3155</name>
</gene>
<dbReference type="EMBL" id="CP012603">
    <property type="protein sequence ID" value="ALE40314.1"/>
    <property type="molecule type" value="Genomic_DNA"/>
</dbReference>
<reference evidence="1 2" key="1">
    <citation type="journal article" date="2015" name="Genome Announc.">
        <title>Whole-Genome Sequence of Leptospira interrogans Serovar Hardjo Subtype Hardjoprajitno Strain Norma, Isolated from Cattle in a Leptospirosis Outbreak in Brazil.</title>
        <authorList>
            <person name="Cosate M.R."/>
            <person name="Soares S.C."/>
            <person name="Mendes T.A."/>
            <person name="Raittz R.T."/>
            <person name="Moreira E.C."/>
            <person name="Leite R."/>
            <person name="Fernandes G.R."/>
            <person name="Haddad J.P."/>
            <person name="Ortega J.M."/>
        </authorList>
    </citation>
    <scope>NUCLEOTIDE SEQUENCE [LARGE SCALE GENOMIC DNA]</scope>
    <source>
        <strain evidence="1 2">Norma</strain>
    </source>
</reference>